<dbReference type="PANTHER" id="PTHR43337">
    <property type="entry name" value="XANTHINE/URACIL PERMEASE C887.17-RELATED"/>
    <property type="match status" value="1"/>
</dbReference>
<accession>A0A1R1S4R0</accession>
<evidence type="ECO:0000256" key="4">
    <source>
        <dbReference type="ARBA" id="ARBA00022692"/>
    </source>
</evidence>
<dbReference type="PANTHER" id="PTHR43337:SF1">
    <property type="entry name" value="XANTHINE_URACIL PERMEASE C887.17-RELATED"/>
    <property type="match status" value="1"/>
</dbReference>
<feature type="transmembrane region" description="Helical" evidence="8">
    <location>
        <begin position="422"/>
        <end position="451"/>
    </location>
</feature>
<dbReference type="EMBL" id="ASQP01000548">
    <property type="protein sequence ID" value="OMI33277.1"/>
    <property type="molecule type" value="Genomic_DNA"/>
</dbReference>
<organism evidence="9 10">
    <name type="scientific">Streptomyces sparsogenes DSM 40356</name>
    <dbReference type="NCBI Taxonomy" id="1331668"/>
    <lineage>
        <taxon>Bacteria</taxon>
        <taxon>Bacillati</taxon>
        <taxon>Actinomycetota</taxon>
        <taxon>Actinomycetes</taxon>
        <taxon>Kitasatosporales</taxon>
        <taxon>Streptomycetaceae</taxon>
        <taxon>Streptomyces</taxon>
    </lineage>
</organism>
<evidence type="ECO:0000256" key="6">
    <source>
        <dbReference type="ARBA" id="ARBA00023136"/>
    </source>
</evidence>
<feature type="transmembrane region" description="Helical" evidence="8">
    <location>
        <begin position="82"/>
        <end position="105"/>
    </location>
</feature>
<dbReference type="Pfam" id="PF00860">
    <property type="entry name" value="Xan_ur_permease"/>
    <property type="match status" value="1"/>
</dbReference>
<dbReference type="GO" id="GO:0012505">
    <property type="term" value="C:endomembrane system"/>
    <property type="evidence" value="ECO:0007669"/>
    <property type="project" value="UniProtKB-SubCell"/>
</dbReference>
<dbReference type="Proteomes" id="UP000186168">
    <property type="component" value="Unassembled WGS sequence"/>
</dbReference>
<evidence type="ECO:0000256" key="8">
    <source>
        <dbReference type="SAM" id="Phobius"/>
    </source>
</evidence>
<evidence type="ECO:0000256" key="1">
    <source>
        <dbReference type="ARBA" id="ARBA00004127"/>
    </source>
</evidence>
<dbReference type="RefSeq" id="WP_065960955.1">
    <property type="nucleotide sequence ID" value="NZ_ASQP01000548.1"/>
</dbReference>
<evidence type="ECO:0000313" key="10">
    <source>
        <dbReference type="Proteomes" id="UP000186168"/>
    </source>
</evidence>
<dbReference type="GO" id="GO:0005345">
    <property type="term" value="F:purine nucleobase transmembrane transporter activity"/>
    <property type="evidence" value="ECO:0007669"/>
    <property type="project" value="TreeGrafter"/>
</dbReference>
<feature type="region of interest" description="Disordered" evidence="7">
    <location>
        <begin position="1"/>
        <end position="21"/>
    </location>
</feature>
<evidence type="ECO:0000313" key="9">
    <source>
        <dbReference type="EMBL" id="OMI33277.1"/>
    </source>
</evidence>
<comment type="similarity">
    <text evidence="2">Belongs to the nucleobase:cation symporter-2 (NCS2) (TC 2.A.40) family. Azg-like subfamily.</text>
</comment>
<comment type="subcellular location">
    <subcellularLocation>
        <location evidence="1">Endomembrane system</location>
        <topology evidence="1">Multi-pass membrane protein</topology>
    </subcellularLocation>
</comment>
<keyword evidence="6 8" id="KW-0472">Membrane</keyword>
<feature type="compositionally biased region" description="Low complexity" evidence="7">
    <location>
        <begin position="1"/>
        <end position="19"/>
    </location>
</feature>
<evidence type="ECO:0000256" key="7">
    <source>
        <dbReference type="SAM" id="MobiDB-lite"/>
    </source>
</evidence>
<feature type="transmembrane region" description="Helical" evidence="8">
    <location>
        <begin position="40"/>
        <end position="61"/>
    </location>
</feature>
<feature type="transmembrane region" description="Helical" evidence="8">
    <location>
        <begin position="156"/>
        <end position="180"/>
    </location>
</feature>
<sequence length="488" mass="50663">MSPSASAPADARQQAPAPSKNGLDRFFRISERGSSVSREIRGGLATFFAMAYIIVLNPIILGAGEDKYHHHLDNGQLVTATALMAGLTTVLMGVIGNVPIALAAGLGINAVVSLQLAPNMSWPDAMGMVVLAGLVLMILVASGLRQRVMDAIPGGLRRAIAIGIGLFITLIGLVDSGFVTRNPDKAATTVPMGLGIEGKLQGWPVLIFVAGLALTFVLVVRKTRGAILLGMVTMTVVAVVINAVADIPDANWGLTVPNLPDKVVDTPDFGLIGHVSLFGGFHEVGILTGCLFVFTVLLSGFFDAMGTIIGVGEEAGLTDEKGQLPGMGRILMVDGVAVAGGGFGSASANTCFVESTAGVGEGARTGLANVVTGGLFLLALVFTPLAKIVPSQAATPALVVVGFLIMAANVKEIDWSDFTIAVPAFLAMISMPFTYSITNGIGLGVLSYLLLRIATRRMREVPWLLSAVGLCFLVYFLLHPIQQALGSG</sequence>
<feature type="transmembrane region" description="Helical" evidence="8">
    <location>
        <begin position="227"/>
        <end position="245"/>
    </location>
</feature>
<gene>
    <name evidence="9" type="ORF">SPAR_42254</name>
</gene>
<dbReference type="GeneID" id="96743165"/>
<name>A0A1R1S4R0_9ACTN</name>
<feature type="transmembrane region" description="Helical" evidence="8">
    <location>
        <begin position="286"/>
        <end position="309"/>
    </location>
</feature>
<evidence type="ECO:0000256" key="2">
    <source>
        <dbReference type="ARBA" id="ARBA00005697"/>
    </source>
</evidence>
<dbReference type="GO" id="GO:0005886">
    <property type="term" value="C:plasma membrane"/>
    <property type="evidence" value="ECO:0007669"/>
    <property type="project" value="TreeGrafter"/>
</dbReference>
<proteinExistence type="inferred from homology"/>
<feature type="transmembrane region" description="Helical" evidence="8">
    <location>
        <begin position="125"/>
        <end position="144"/>
    </location>
</feature>
<keyword evidence="4 8" id="KW-0812">Transmembrane</keyword>
<evidence type="ECO:0000256" key="5">
    <source>
        <dbReference type="ARBA" id="ARBA00022989"/>
    </source>
</evidence>
<evidence type="ECO:0000256" key="3">
    <source>
        <dbReference type="ARBA" id="ARBA00022448"/>
    </source>
</evidence>
<feature type="transmembrane region" description="Helical" evidence="8">
    <location>
        <begin position="367"/>
        <end position="386"/>
    </location>
</feature>
<dbReference type="InterPro" id="IPR006043">
    <property type="entry name" value="NCS2"/>
</dbReference>
<keyword evidence="3" id="KW-0813">Transport</keyword>
<dbReference type="STRING" id="67365.GCA_001704635_05576"/>
<dbReference type="InterPro" id="IPR045018">
    <property type="entry name" value="Azg-like"/>
</dbReference>
<protein>
    <submittedName>
        <fullName evidence="9">Putative integral membrane protein</fullName>
    </submittedName>
</protein>
<keyword evidence="10" id="KW-1185">Reference proteome</keyword>
<feature type="transmembrane region" description="Helical" evidence="8">
    <location>
        <begin position="463"/>
        <end position="481"/>
    </location>
</feature>
<dbReference type="AlphaFoldDB" id="A0A1R1S4R0"/>
<reference evidence="9 10" key="1">
    <citation type="submission" date="2013-05" db="EMBL/GenBank/DDBJ databases">
        <title>Genome sequence of Streptomyces sparsogenes DSM 40356.</title>
        <authorList>
            <person name="Coyne S."/>
            <person name="Seebeck F.P."/>
        </authorList>
    </citation>
    <scope>NUCLEOTIDE SEQUENCE [LARGE SCALE GENOMIC DNA]</scope>
    <source>
        <strain evidence="9 10">DSM 40356</strain>
    </source>
</reference>
<keyword evidence="5 8" id="KW-1133">Transmembrane helix</keyword>
<comment type="caution">
    <text evidence="9">The sequence shown here is derived from an EMBL/GenBank/DDBJ whole genome shotgun (WGS) entry which is preliminary data.</text>
</comment>
<feature type="transmembrane region" description="Helical" evidence="8">
    <location>
        <begin position="200"/>
        <end position="220"/>
    </location>
</feature>